<keyword evidence="9" id="KW-1133">Transmembrane helix</keyword>
<sequence length="783" mass="88581">MAQNSAAQEDASDSETELEFVTADFTELCLVGFGLVALIVLVAALAWYLFFYVPDEDAGGRRSLNYTRLLEESITRSVAPCDNFYRFVCTGWIRHHGRGGQQRSVANSVQREALLDAKEAFEEAARNHWRRHSTGRTEIDEGVKSRDVEDRPPKNQSTPTTSVRKQKSTPSQWDSAVLKAASLFESCKDVVAKRKTEAGKVAEFMKKYTRFPAVEPQNSADLVAAAIELSLTWRIDTLFTANVFANLDENGRPTVEIGENVELFHWFRWRNVLKDSGKLEEFFLSHLQAVPNFRSSHHEYLLSEIAEADSQVIPSLSTDEALPIDLTYRNLSALIPDVSYRTWVDEISKQTEPYFKVEVEDKLRVQNIHYLQQVGRILNYTGKPLLMPIFVGWTLLRQLAPRASYKAATFVFKDRASYIGACFAYVVAAMPLAAAYPYLSKLPTTRTEAVVRTIVKDLRRELATLFANVPWMDNTTRTAASNKLAAMSEVLVRPAFLTDESALDEHYANFSTRGEFLTASLETAKSSTRHVMAMVASYRDGVVGIGRLEFPPLGVNARYKRKLNAIVVPAGLMRPPFVDDDAWTAFNYAGFGAVVGHEMMHGFDSRGQQRDARGTLRDLWTTDVRKRYDEKLSCLRRAYDVANSRDAASNFSSVFEDEDVADFASLSVVLGAYRHRAFLQQHGAWTPASFLEFSREQLFYLNYCFRLCSADEGPALLESSPRTVYAMDEDRCNVPLRHLQEFADAFKCAKRDPMHVEDKCSFWDLPVEQLRKHEDALALESLR</sequence>
<dbReference type="Gene3D" id="3.40.390.10">
    <property type="entry name" value="Collagenase (Catalytic Domain)"/>
    <property type="match status" value="1"/>
</dbReference>
<feature type="region of interest" description="Disordered" evidence="8">
    <location>
        <begin position="126"/>
        <end position="170"/>
    </location>
</feature>
<protein>
    <recommendedName>
        <fullName evidence="14">M13 family peptidase</fullName>
    </recommendedName>
</protein>
<organism evidence="12 13">
    <name type="scientific">Rhipicephalus microplus</name>
    <name type="common">Cattle tick</name>
    <name type="synonym">Boophilus microplus</name>
    <dbReference type="NCBI Taxonomy" id="6941"/>
    <lineage>
        <taxon>Eukaryota</taxon>
        <taxon>Metazoa</taxon>
        <taxon>Ecdysozoa</taxon>
        <taxon>Arthropoda</taxon>
        <taxon>Chelicerata</taxon>
        <taxon>Arachnida</taxon>
        <taxon>Acari</taxon>
        <taxon>Parasitiformes</taxon>
        <taxon>Ixodida</taxon>
        <taxon>Ixodoidea</taxon>
        <taxon>Ixodidae</taxon>
        <taxon>Rhipicephalinae</taxon>
        <taxon>Rhipicephalus</taxon>
        <taxon>Boophilus</taxon>
    </lineage>
</organism>
<evidence type="ECO:0000256" key="2">
    <source>
        <dbReference type="ARBA" id="ARBA00007357"/>
    </source>
</evidence>
<comment type="cofactor">
    <cofactor evidence="1">
        <name>Zn(2+)</name>
        <dbReference type="ChEBI" id="CHEBI:29105"/>
    </cofactor>
</comment>
<dbReference type="VEuPathDB" id="VectorBase:LOC119179102"/>
<accession>A0A9J6ERT7</accession>
<dbReference type="GO" id="GO:0004222">
    <property type="term" value="F:metalloendopeptidase activity"/>
    <property type="evidence" value="ECO:0007669"/>
    <property type="project" value="InterPro"/>
</dbReference>
<comment type="caution">
    <text evidence="12">The sequence shown here is derived from an EMBL/GenBank/DDBJ whole genome shotgun (WGS) entry which is preliminary data.</text>
</comment>
<evidence type="ECO:0000259" key="10">
    <source>
        <dbReference type="Pfam" id="PF01431"/>
    </source>
</evidence>
<evidence type="ECO:0000256" key="9">
    <source>
        <dbReference type="SAM" id="Phobius"/>
    </source>
</evidence>
<dbReference type="PRINTS" id="PR00786">
    <property type="entry name" value="NEPRILYSIN"/>
</dbReference>
<dbReference type="GO" id="GO:0016485">
    <property type="term" value="P:protein processing"/>
    <property type="evidence" value="ECO:0007669"/>
    <property type="project" value="TreeGrafter"/>
</dbReference>
<reference evidence="12" key="2">
    <citation type="submission" date="2021-09" db="EMBL/GenBank/DDBJ databases">
        <authorList>
            <person name="Jia N."/>
            <person name="Wang J."/>
            <person name="Shi W."/>
            <person name="Du L."/>
            <person name="Sun Y."/>
            <person name="Zhan W."/>
            <person name="Jiang J."/>
            <person name="Wang Q."/>
            <person name="Zhang B."/>
            <person name="Ji P."/>
            <person name="Sakyi L.B."/>
            <person name="Cui X."/>
            <person name="Yuan T."/>
            <person name="Jiang B."/>
            <person name="Yang W."/>
            <person name="Lam T.T.-Y."/>
            <person name="Chang Q."/>
            <person name="Ding S."/>
            <person name="Wang X."/>
            <person name="Zhu J."/>
            <person name="Ruan X."/>
            <person name="Zhao L."/>
            <person name="Wei J."/>
            <person name="Que T."/>
            <person name="Du C."/>
            <person name="Cheng J."/>
            <person name="Dai P."/>
            <person name="Han X."/>
            <person name="Huang E."/>
            <person name="Gao Y."/>
            <person name="Liu J."/>
            <person name="Shao H."/>
            <person name="Ye R."/>
            <person name="Li L."/>
            <person name="Wei W."/>
            <person name="Wang X."/>
            <person name="Wang C."/>
            <person name="Huo Q."/>
            <person name="Li W."/>
            <person name="Guo W."/>
            <person name="Chen H."/>
            <person name="Chen S."/>
            <person name="Zhou L."/>
            <person name="Zhou L."/>
            <person name="Ni X."/>
            <person name="Tian J."/>
            <person name="Zhou Y."/>
            <person name="Sheng Y."/>
            <person name="Liu T."/>
            <person name="Pan Y."/>
            <person name="Xia L."/>
            <person name="Li J."/>
            <person name="Zhao F."/>
            <person name="Cao W."/>
        </authorList>
    </citation>
    <scope>NUCLEOTIDE SEQUENCE</scope>
    <source>
        <strain evidence="12">Rmic-2018</strain>
        <tissue evidence="12">Larvae</tissue>
    </source>
</reference>
<reference evidence="12" key="1">
    <citation type="journal article" date="2020" name="Cell">
        <title>Large-Scale Comparative Analyses of Tick Genomes Elucidate Their Genetic Diversity and Vector Capacities.</title>
        <authorList>
            <consortium name="Tick Genome and Microbiome Consortium (TIGMIC)"/>
            <person name="Jia N."/>
            <person name="Wang J."/>
            <person name="Shi W."/>
            <person name="Du L."/>
            <person name="Sun Y."/>
            <person name="Zhan W."/>
            <person name="Jiang J.F."/>
            <person name="Wang Q."/>
            <person name="Zhang B."/>
            <person name="Ji P."/>
            <person name="Bell-Sakyi L."/>
            <person name="Cui X.M."/>
            <person name="Yuan T.T."/>
            <person name="Jiang B.G."/>
            <person name="Yang W.F."/>
            <person name="Lam T.T."/>
            <person name="Chang Q.C."/>
            <person name="Ding S.J."/>
            <person name="Wang X.J."/>
            <person name="Zhu J.G."/>
            <person name="Ruan X.D."/>
            <person name="Zhao L."/>
            <person name="Wei J.T."/>
            <person name="Ye R.Z."/>
            <person name="Que T.C."/>
            <person name="Du C.H."/>
            <person name="Zhou Y.H."/>
            <person name="Cheng J.X."/>
            <person name="Dai P.F."/>
            <person name="Guo W.B."/>
            <person name="Han X.H."/>
            <person name="Huang E.J."/>
            <person name="Li L.F."/>
            <person name="Wei W."/>
            <person name="Gao Y.C."/>
            <person name="Liu J.Z."/>
            <person name="Shao H.Z."/>
            <person name="Wang X."/>
            <person name="Wang C.C."/>
            <person name="Yang T.C."/>
            <person name="Huo Q.B."/>
            <person name="Li W."/>
            <person name="Chen H.Y."/>
            <person name="Chen S.E."/>
            <person name="Zhou L.G."/>
            <person name="Ni X.B."/>
            <person name="Tian J.H."/>
            <person name="Sheng Y."/>
            <person name="Liu T."/>
            <person name="Pan Y.S."/>
            <person name="Xia L.Y."/>
            <person name="Li J."/>
            <person name="Zhao F."/>
            <person name="Cao W.C."/>
        </authorList>
    </citation>
    <scope>NUCLEOTIDE SEQUENCE</scope>
    <source>
        <strain evidence="12">Rmic-2018</strain>
    </source>
</reference>
<dbReference type="Pfam" id="PF05649">
    <property type="entry name" value="Peptidase_M13_N"/>
    <property type="match status" value="1"/>
</dbReference>
<keyword evidence="6" id="KW-0862">Zinc</keyword>
<dbReference type="PANTHER" id="PTHR11733:SF241">
    <property type="entry name" value="GH26575P-RELATED"/>
    <property type="match status" value="1"/>
</dbReference>
<dbReference type="InterPro" id="IPR018497">
    <property type="entry name" value="Peptidase_M13_C"/>
</dbReference>
<keyword evidence="3" id="KW-0645">Protease</keyword>
<keyword evidence="9" id="KW-0472">Membrane</keyword>
<comment type="similarity">
    <text evidence="2">Belongs to the peptidase M13 family.</text>
</comment>
<feature type="transmembrane region" description="Helical" evidence="9">
    <location>
        <begin position="416"/>
        <end position="439"/>
    </location>
</feature>
<evidence type="ECO:0008006" key="14">
    <source>
        <dbReference type="Google" id="ProtNLM"/>
    </source>
</evidence>
<keyword evidence="13" id="KW-1185">Reference proteome</keyword>
<dbReference type="InterPro" id="IPR008753">
    <property type="entry name" value="Peptidase_M13_N"/>
</dbReference>
<evidence type="ECO:0000259" key="11">
    <source>
        <dbReference type="Pfam" id="PF05649"/>
    </source>
</evidence>
<keyword evidence="5" id="KW-0378">Hydrolase</keyword>
<evidence type="ECO:0000313" key="12">
    <source>
        <dbReference type="EMBL" id="KAH8037114.1"/>
    </source>
</evidence>
<evidence type="ECO:0000256" key="6">
    <source>
        <dbReference type="ARBA" id="ARBA00022833"/>
    </source>
</evidence>
<dbReference type="Proteomes" id="UP000821866">
    <property type="component" value="Chromosome 10"/>
</dbReference>
<dbReference type="PANTHER" id="PTHR11733">
    <property type="entry name" value="ZINC METALLOPROTEASE FAMILY M13 NEPRILYSIN-RELATED"/>
    <property type="match status" value="1"/>
</dbReference>
<evidence type="ECO:0000256" key="3">
    <source>
        <dbReference type="ARBA" id="ARBA00022670"/>
    </source>
</evidence>
<dbReference type="CDD" id="cd08662">
    <property type="entry name" value="M13"/>
    <property type="match status" value="1"/>
</dbReference>
<feature type="compositionally biased region" description="Basic and acidic residues" evidence="8">
    <location>
        <begin position="135"/>
        <end position="153"/>
    </location>
</feature>
<keyword evidence="4" id="KW-0479">Metal-binding</keyword>
<dbReference type="GO" id="GO:0005886">
    <property type="term" value="C:plasma membrane"/>
    <property type="evidence" value="ECO:0007669"/>
    <property type="project" value="TreeGrafter"/>
</dbReference>
<dbReference type="PROSITE" id="PS51885">
    <property type="entry name" value="NEPRILYSIN"/>
    <property type="match status" value="1"/>
</dbReference>
<keyword evidence="7" id="KW-0482">Metalloprotease</keyword>
<evidence type="ECO:0000256" key="4">
    <source>
        <dbReference type="ARBA" id="ARBA00022723"/>
    </source>
</evidence>
<feature type="transmembrane region" description="Helical" evidence="9">
    <location>
        <begin position="30"/>
        <end position="53"/>
    </location>
</feature>
<dbReference type="SUPFAM" id="SSF55486">
    <property type="entry name" value="Metalloproteases ('zincins'), catalytic domain"/>
    <property type="match status" value="1"/>
</dbReference>
<dbReference type="InterPro" id="IPR042089">
    <property type="entry name" value="Peptidase_M13_dom_2"/>
</dbReference>
<dbReference type="EMBL" id="JABSTU010000002">
    <property type="protein sequence ID" value="KAH8037114.1"/>
    <property type="molecule type" value="Genomic_DNA"/>
</dbReference>
<evidence type="ECO:0000256" key="8">
    <source>
        <dbReference type="SAM" id="MobiDB-lite"/>
    </source>
</evidence>
<dbReference type="InterPro" id="IPR000718">
    <property type="entry name" value="Peptidase_M13"/>
</dbReference>
<dbReference type="Gene3D" id="1.10.1380.10">
    <property type="entry name" value="Neutral endopeptidase , domain2"/>
    <property type="match status" value="1"/>
</dbReference>
<feature type="domain" description="Peptidase M13 N-terminal" evidence="11">
    <location>
        <begin position="80"/>
        <end position="489"/>
    </location>
</feature>
<evidence type="ECO:0000313" key="13">
    <source>
        <dbReference type="Proteomes" id="UP000821866"/>
    </source>
</evidence>
<name>A0A9J6ERT7_RHIMP</name>
<dbReference type="GO" id="GO:0046872">
    <property type="term" value="F:metal ion binding"/>
    <property type="evidence" value="ECO:0007669"/>
    <property type="project" value="UniProtKB-KW"/>
</dbReference>
<evidence type="ECO:0000256" key="1">
    <source>
        <dbReference type="ARBA" id="ARBA00001947"/>
    </source>
</evidence>
<evidence type="ECO:0000256" key="7">
    <source>
        <dbReference type="ARBA" id="ARBA00023049"/>
    </source>
</evidence>
<feature type="compositionally biased region" description="Polar residues" evidence="8">
    <location>
        <begin position="154"/>
        <end position="170"/>
    </location>
</feature>
<gene>
    <name evidence="12" type="ORF">HPB51_008538</name>
</gene>
<dbReference type="InterPro" id="IPR024079">
    <property type="entry name" value="MetalloPept_cat_dom_sf"/>
</dbReference>
<dbReference type="AlphaFoldDB" id="A0A9J6ERT7"/>
<proteinExistence type="inferred from homology"/>
<feature type="domain" description="Peptidase M13 C-terminal" evidence="10">
    <location>
        <begin position="556"/>
        <end position="761"/>
    </location>
</feature>
<keyword evidence="9" id="KW-0812">Transmembrane</keyword>
<dbReference type="Pfam" id="PF01431">
    <property type="entry name" value="Peptidase_M13"/>
    <property type="match status" value="1"/>
</dbReference>
<evidence type="ECO:0000256" key="5">
    <source>
        <dbReference type="ARBA" id="ARBA00022801"/>
    </source>
</evidence>